<dbReference type="Proteomes" id="UP000295124">
    <property type="component" value="Unassembled WGS sequence"/>
</dbReference>
<dbReference type="RefSeq" id="WP_132171550.1">
    <property type="nucleotide sequence ID" value="NZ_SMKX01000083.1"/>
</dbReference>
<organism evidence="1 2">
    <name type="scientific">Kribbella antibiotica</name>
    <dbReference type="NCBI Taxonomy" id="190195"/>
    <lineage>
        <taxon>Bacteria</taxon>
        <taxon>Bacillati</taxon>
        <taxon>Actinomycetota</taxon>
        <taxon>Actinomycetes</taxon>
        <taxon>Propionibacteriales</taxon>
        <taxon>Kribbellaceae</taxon>
        <taxon>Kribbella</taxon>
    </lineage>
</organism>
<proteinExistence type="predicted"/>
<evidence type="ECO:0000313" key="2">
    <source>
        <dbReference type="Proteomes" id="UP000295124"/>
    </source>
</evidence>
<evidence type="ECO:0008006" key="3">
    <source>
        <dbReference type="Google" id="ProtNLM"/>
    </source>
</evidence>
<dbReference type="EMBL" id="SMKX01000083">
    <property type="protein sequence ID" value="TDD56340.1"/>
    <property type="molecule type" value="Genomic_DNA"/>
</dbReference>
<sequence length="114" mass="12563">MADWTEVERIAATLPETAPGVAHEGSPAYDVAGRQFARLRWNDAGREILQFWTPDPADRDALTAGSPATYWLAKAFPSAVFGWLDAIDAPELVEVLTDSWAARAPARVRRLREA</sequence>
<reference evidence="1 2" key="1">
    <citation type="submission" date="2019-03" db="EMBL/GenBank/DDBJ databases">
        <title>Draft genome sequences of novel Actinobacteria.</title>
        <authorList>
            <person name="Sahin N."/>
            <person name="Ay H."/>
            <person name="Saygin H."/>
        </authorList>
    </citation>
    <scope>NUCLEOTIDE SEQUENCE [LARGE SCALE GENOMIC DNA]</scope>
    <source>
        <strain evidence="1 2">JCM 13523</strain>
    </source>
</reference>
<accession>A0A4R4ZEF4</accession>
<name>A0A4R4ZEF4_9ACTN</name>
<protein>
    <recommendedName>
        <fullName evidence="3">MmcQ/YjbR family DNA-binding protein</fullName>
    </recommendedName>
</protein>
<dbReference type="AlphaFoldDB" id="A0A4R4ZEF4"/>
<gene>
    <name evidence="1" type="ORF">E1263_25200</name>
</gene>
<dbReference type="Pfam" id="PF04237">
    <property type="entry name" value="YjbR"/>
    <property type="match status" value="1"/>
</dbReference>
<dbReference type="OrthoDB" id="954305at2"/>
<keyword evidence="2" id="KW-1185">Reference proteome</keyword>
<evidence type="ECO:0000313" key="1">
    <source>
        <dbReference type="EMBL" id="TDD56340.1"/>
    </source>
</evidence>
<comment type="caution">
    <text evidence="1">The sequence shown here is derived from an EMBL/GenBank/DDBJ whole genome shotgun (WGS) entry which is preliminary data.</text>
</comment>
<dbReference type="InterPro" id="IPR058532">
    <property type="entry name" value="YjbR/MT2646/Rv2570-like"/>
</dbReference>